<dbReference type="RefSeq" id="WP_097790882.1">
    <property type="nucleotide sequence ID" value="NZ_BAAADT010000020.1"/>
</dbReference>
<protein>
    <recommendedName>
        <fullName evidence="4">Acyloxyacyl hydrolase</fullName>
    </recommendedName>
</protein>
<accession>A0A291PCU2</accession>
<dbReference type="KEGG" id="hbe:BEI_3739"/>
<organism evidence="2 3">
    <name type="scientific">Halomonas beimenensis</name>
    <dbReference type="NCBI Taxonomy" id="475662"/>
    <lineage>
        <taxon>Bacteria</taxon>
        <taxon>Pseudomonadati</taxon>
        <taxon>Pseudomonadota</taxon>
        <taxon>Gammaproteobacteria</taxon>
        <taxon>Oceanospirillales</taxon>
        <taxon>Halomonadaceae</taxon>
        <taxon>Halomonas</taxon>
    </lineage>
</organism>
<evidence type="ECO:0008006" key="4">
    <source>
        <dbReference type="Google" id="ProtNLM"/>
    </source>
</evidence>
<gene>
    <name evidence="2" type="ORF">BEI_3739</name>
</gene>
<keyword evidence="1" id="KW-0732">Signal</keyword>
<feature type="signal peptide" evidence="1">
    <location>
        <begin position="1"/>
        <end position="24"/>
    </location>
</feature>
<name>A0A291PCU2_9GAMM</name>
<reference evidence="2 3" key="1">
    <citation type="journal article" date="2017" name="Sci. Rep.">
        <title>Revealing the Saline Adaptation Strategies of the Halophilic Bacterium Halomonas beimenensis through High-throughput Omics and Transposon Mutagenesis Approaches.</title>
        <authorList>
            <person name="Chen Y.H."/>
            <person name="Lin S.S."/>
            <person name="Shyu Y.T."/>
        </authorList>
    </citation>
    <scope>NUCLEOTIDE SEQUENCE [LARGE SCALE GENOMIC DNA]</scope>
    <source>
        <strain evidence="2 3">NTU-111</strain>
    </source>
</reference>
<dbReference type="Pfam" id="PF09411">
    <property type="entry name" value="PagL"/>
    <property type="match status" value="1"/>
</dbReference>
<evidence type="ECO:0000313" key="2">
    <source>
        <dbReference type="EMBL" id="ATJ84726.1"/>
    </source>
</evidence>
<dbReference type="InterPro" id="IPR018550">
    <property type="entry name" value="Lipid-A_deacylase-rel"/>
</dbReference>
<proteinExistence type="predicted"/>
<feature type="chain" id="PRO_5012493965" description="Acyloxyacyl hydrolase" evidence="1">
    <location>
        <begin position="25"/>
        <end position="166"/>
    </location>
</feature>
<keyword evidence="3" id="KW-1185">Reference proteome</keyword>
<evidence type="ECO:0000256" key="1">
    <source>
        <dbReference type="SAM" id="SignalP"/>
    </source>
</evidence>
<sequence length="166" mass="17288">MSPKPLVPPLAACLALLVAPPGAAAPSLELGSTSEGSLALSVNLDTLVDLDHWHPGLALRLGTGLLLLPGDDGDDNAAWRLTPALRYAVGGPVFLEAGVGGALFLETELGGQALSNAFQFENRLALGIRLGQGSEMGVAAVHHSNAHMDWPNDGFEIYSLVYRQAL</sequence>
<dbReference type="OrthoDB" id="9797122at2"/>
<dbReference type="Gene3D" id="2.40.160.20">
    <property type="match status" value="1"/>
</dbReference>
<dbReference type="AlphaFoldDB" id="A0A291PCU2"/>
<dbReference type="EMBL" id="CP021435">
    <property type="protein sequence ID" value="ATJ84726.1"/>
    <property type="molecule type" value="Genomic_DNA"/>
</dbReference>
<evidence type="ECO:0000313" key="3">
    <source>
        <dbReference type="Proteomes" id="UP000219993"/>
    </source>
</evidence>
<dbReference type="Proteomes" id="UP000219993">
    <property type="component" value="Chromosome"/>
</dbReference>